<proteinExistence type="predicted"/>
<accession>A0A8T3AMF3</accession>
<dbReference type="OrthoDB" id="1215078at2759"/>
<keyword evidence="3" id="KW-1185">Reference proteome</keyword>
<dbReference type="GO" id="GO:0003676">
    <property type="term" value="F:nucleic acid binding"/>
    <property type="evidence" value="ECO:0007669"/>
    <property type="project" value="InterPro"/>
</dbReference>
<evidence type="ECO:0000313" key="3">
    <source>
        <dbReference type="Proteomes" id="UP000829196"/>
    </source>
</evidence>
<dbReference type="AlphaFoldDB" id="A0A8T3AMF3"/>
<sequence length="294" mass="33348">MHHVFISGPIVVKVWYFFEAVFNFNFFRPGIEVSNLLEGWFVNIKGHVRNVIPSLICWFLWLERNDALFNGITMNYQRIIQKIMDKVKALFSINLLALKHFKNVTFTLEFFSIQEVVPNPLSLSNGIIWCKPSNNSIKINIDYIQVRNITSAGGLLRDHNGAMVLAFAGITGHFDRVGGLLSAIHHGLNMCVNFNVMSIVLEVNSCFNLIFLLSRDDDNCSYFSFYTIRSINGILSSINCTLSMIREEGNALARHLALLGVGFDSFIEFSFNQLPNSIKGLVNLDRMGFPDVYC</sequence>
<reference evidence="2" key="1">
    <citation type="journal article" date="2022" name="Front. Genet.">
        <title>Chromosome-Scale Assembly of the Dendrobium nobile Genome Provides Insights Into the Molecular Mechanism of the Biosynthesis of the Medicinal Active Ingredient of Dendrobium.</title>
        <authorList>
            <person name="Xu Q."/>
            <person name="Niu S.-C."/>
            <person name="Li K.-L."/>
            <person name="Zheng P.-J."/>
            <person name="Zhang X.-J."/>
            <person name="Jia Y."/>
            <person name="Liu Y."/>
            <person name="Niu Y.-X."/>
            <person name="Yu L.-H."/>
            <person name="Chen D.-F."/>
            <person name="Zhang G.-Q."/>
        </authorList>
    </citation>
    <scope>NUCLEOTIDE SEQUENCE</scope>
    <source>
        <tissue evidence="2">Leaf</tissue>
    </source>
</reference>
<evidence type="ECO:0000259" key="1">
    <source>
        <dbReference type="Pfam" id="PF13456"/>
    </source>
</evidence>
<dbReference type="GO" id="GO:0004523">
    <property type="term" value="F:RNA-DNA hybrid ribonuclease activity"/>
    <property type="evidence" value="ECO:0007669"/>
    <property type="project" value="InterPro"/>
</dbReference>
<dbReference type="Pfam" id="PF13456">
    <property type="entry name" value="RVT_3"/>
    <property type="match status" value="1"/>
</dbReference>
<dbReference type="PANTHER" id="PTHR47723:SF19">
    <property type="entry name" value="POLYNUCLEOTIDYL TRANSFERASE, RIBONUCLEASE H-LIKE SUPERFAMILY PROTEIN"/>
    <property type="match status" value="1"/>
</dbReference>
<dbReference type="PANTHER" id="PTHR47723">
    <property type="entry name" value="OS05G0353850 PROTEIN"/>
    <property type="match status" value="1"/>
</dbReference>
<feature type="domain" description="RNase H type-1" evidence="1">
    <location>
        <begin position="145"/>
        <end position="257"/>
    </location>
</feature>
<organism evidence="2 3">
    <name type="scientific">Dendrobium nobile</name>
    <name type="common">Orchid</name>
    <dbReference type="NCBI Taxonomy" id="94219"/>
    <lineage>
        <taxon>Eukaryota</taxon>
        <taxon>Viridiplantae</taxon>
        <taxon>Streptophyta</taxon>
        <taxon>Embryophyta</taxon>
        <taxon>Tracheophyta</taxon>
        <taxon>Spermatophyta</taxon>
        <taxon>Magnoliopsida</taxon>
        <taxon>Liliopsida</taxon>
        <taxon>Asparagales</taxon>
        <taxon>Orchidaceae</taxon>
        <taxon>Epidendroideae</taxon>
        <taxon>Malaxideae</taxon>
        <taxon>Dendrobiinae</taxon>
        <taxon>Dendrobium</taxon>
    </lineage>
</organism>
<dbReference type="EMBL" id="JAGYWB010000015">
    <property type="protein sequence ID" value="KAI0497188.1"/>
    <property type="molecule type" value="Genomic_DNA"/>
</dbReference>
<evidence type="ECO:0000313" key="2">
    <source>
        <dbReference type="EMBL" id="KAI0497188.1"/>
    </source>
</evidence>
<comment type="caution">
    <text evidence="2">The sequence shown here is derived from an EMBL/GenBank/DDBJ whole genome shotgun (WGS) entry which is preliminary data.</text>
</comment>
<dbReference type="InterPro" id="IPR002156">
    <property type="entry name" value="RNaseH_domain"/>
</dbReference>
<dbReference type="Proteomes" id="UP000829196">
    <property type="component" value="Unassembled WGS sequence"/>
</dbReference>
<name>A0A8T3AMF3_DENNO</name>
<gene>
    <name evidence="2" type="ORF">KFK09_020410</name>
</gene>
<protein>
    <recommendedName>
        <fullName evidence="1">RNase H type-1 domain-containing protein</fullName>
    </recommendedName>
</protein>
<dbReference type="SMR" id="A0A8T3AMF3"/>
<dbReference type="InterPro" id="IPR053151">
    <property type="entry name" value="RNase_H-like"/>
</dbReference>